<dbReference type="Pfam" id="PF24837">
    <property type="entry name" value="AMIN-like"/>
    <property type="match status" value="1"/>
</dbReference>
<evidence type="ECO:0000256" key="1">
    <source>
        <dbReference type="SAM" id="SignalP"/>
    </source>
</evidence>
<feature type="signal peptide" evidence="1">
    <location>
        <begin position="1"/>
        <end position="24"/>
    </location>
</feature>
<dbReference type="InterPro" id="IPR056303">
    <property type="entry name" value="AMIN-like"/>
</dbReference>
<evidence type="ECO:0000259" key="2">
    <source>
        <dbReference type="Pfam" id="PF24837"/>
    </source>
</evidence>
<accession>A0A511J7V5</accession>
<organism evidence="3 4">
    <name type="scientific">Cellulomonas composti</name>
    <dbReference type="NCBI Taxonomy" id="266130"/>
    <lineage>
        <taxon>Bacteria</taxon>
        <taxon>Bacillati</taxon>
        <taxon>Actinomycetota</taxon>
        <taxon>Actinomycetes</taxon>
        <taxon>Micrococcales</taxon>
        <taxon>Cellulomonadaceae</taxon>
        <taxon>Cellulomonas</taxon>
    </lineage>
</organism>
<reference evidence="3 4" key="1">
    <citation type="submission" date="2019-07" db="EMBL/GenBank/DDBJ databases">
        <title>Whole genome shotgun sequence of Cellulomonas composti NBRC 100758.</title>
        <authorList>
            <person name="Hosoyama A."/>
            <person name="Uohara A."/>
            <person name="Ohji S."/>
            <person name="Ichikawa N."/>
        </authorList>
    </citation>
    <scope>NUCLEOTIDE SEQUENCE [LARGE SCALE GENOMIC DNA]</scope>
    <source>
        <strain evidence="3 4">NBRC 100758</strain>
    </source>
</reference>
<dbReference type="OrthoDB" id="3393679at2"/>
<dbReference type="EMBL" id="BJWG01000002">
    <property type="protein sequence ID" value="GEL94081.1"/>
    <property type="molecule type" value="Genomic_DNA"/>
</dbReference>
<gene>
    <name evidence="3" type="ORF">CCO02nite_07390</name>
</gene>
<dbReference type="AlphaFoldDB" id="A0A511J7V5"/>
<feature type="domain" description="AMIN-like" evidence="2">
    <location>
        <begin position="68"/>
        <end position="192"/>
    </location>
</feature>
<feature type="chain" id="PRO_5021988168" description="AMIN-like domain-containing protein" evidence="1">
    <location>
        <begin position="25"/>
        <end position="194"/>
    </location>
</feature>
<comment type="caution">
    <text evidence="3">The sequence shown here is derived from an EMBL/GenBank/DDBJ whole genome shotgun (WGS) entry which is preliminary data.</text>
</comment>
<protein>
    <recommendedName>
        <fullName evidence="2">AMIN-like domain-containing protein</fullName>
    </recommendedName>
</protein>
<proteinExistence type="predicted"/>
<evidence type="ECO:0000313" key="4">
    <source>
        <dbReference type="Proteomes" id="UP000321720"/>
    </source>
</evidence>
<dbReference type="Proteomes" id="UP000321720">
    <property type="component" value="Unassembled WGS sequence"/>
</dbReference>
<evidence type="ECO:0000313" key="3">
    <source>
        <dbReference type="EMBL" id="GEL94081.1"/>
    </source>
</evidence>
<keyword evidence="1" id="KW-0732">Signal</keyword>
<sequence>MRRSFLTMILVGALLVAPATGAAATGTTTAGATAIGTTATGATAAAAPYCGITWGSQPRTVAGMSTAQVAGVRTGRHSCFDRLVIDVNGDAGGYTVRYVKHVRHDASGKIIPTKGGAALQLTVNDPGDTYRPAHPTNLSDVTGYRTFRQVVFAGAFEGYTSFGLGVRARLPFRVFVLDGPGTGSRVVVDVAHQW</sequence>
<name>A0A511J7V5_9CELL</name>
<keyword evidence="4" id="KW-1185">Reference proteome</keyword>